<evidence type="ECO:0000313" key="1">
    <source>
        <dbReference type="EMBL" id="KKU23047.1"/>
    </source>
</evidence>
<dbReference type="GO" id="GO:0000287">
    <property type="term" value="F:magnesium ion binding"/>
    <property type="evidence" value="ECO:0007669"/>
    <property type="project" value="TreeGrafter"/>
</dbReference>
<dbReference type="GO" id="GO:0005829">
    <property type="term" value="C:cytosol"/>
    <property type="evidence" value="ECO:0007669"/>
    <property type="project" value="TreeGrafter"/>
</dbReference>
<keyword evidence="1" id="KW-0378">Hydrolase</keyword>
<accession>A0A0G1NRV1</accession>
<dbReference type="InterPro" id="IPR000150">
    <property type="entry name" value="Cof"/>
</dbReference>
<dbReference type="PANTHER" id="PTHR10000:SF8">
    <property type="entry name" value="HAD SUPERFAMILY HYDROLASE-LIKE, TYPE 3"/>
    <property type="match status" value="1"/>
</dbReference>
<evidence type="ECO:0000313" key="2">
    <source>
        <dbReference type="Proteomes" id="UP000034643"/>
    </source>
</evidence>
<organism evidence="1 2">
    <name type="scientific">Candidatus Woesebacteria bacterium GW2011_GWF1_46_13</name>
    <dbReference type="NCBI Taxonomy" id="1618602"/>
    <lineage>
        <taxon>Bacteria</taxon>
        <taxon>Candidatus Woeseibacteriota</taxon>
    </lineage>
</organism>
<dbReference type="EMBL" id="LCLV01000017">
    <property type="protein sequence ID" value="KKU23047.1"/>
    <property type="molecule type" value="Genomic_DNA"/>
</dbReference>
<name>A0A0G1NRV1_9BACT</name>
<dbReference type="Pfam" id="PF08282">
    <property type="entry name" value="Hydrolase_3"/>
    <property type="match status" value="1"/>
</dbReference>
<dbReference type="PANTHER" id="PTHR10000">
    <property type="entry name" value="PHOSPHOSERINE PHOSPHATASE"/>
    <property type="match status" value="1"/>
</dbReference>
<dbReference type="Gene3D" id="3.30.1240.10">
    <property type="match status" value="1"/>
</dbReference>
<dbReference type="AlphaFoldDB" id="A0A0G1NRV1"/>
<reference evidence="1 2" key="1">
    <citation type="journal article" date="2015" name="Nature">
        <title>rRNA introns, odd ribosomes, and small enigmatic genomes across a large radiation of phyla.</title>
        <authorList>
            <person name="Brown C.T."/>
            <person name="Hug L.A."/>
            <person name="Thomas B.C."/>
            <person name="Sharon I."/>
            <person name="Castelle C.J."/>
            <person name="Singh A."/>
            <person name="Wilkins M.J."/>
            <person name="Williams K.H."/>
            <person name="Banfield J.F."/>
        </authorList>
    </citation>
    <scope>NUCLEOTIDE SEQUENCE [LARGE SCALE GENOMIC DNA]</scope>
</reference>
<proteinExistence type="predicted"/>
<dbReference type="Gene3D" id="3.40.50.1000">
    <property type="entry name" value="HAD superfamily/HAD-like"/>
    <property type="match status" value="1"/>
</dbReference>
<protein>
    <submittedName>
        <fullName evidence="1">Cof-like protein hydrolase</fullName>
    </submittedName>
</protein>
<dbReference type="GO" id="GO:0016791">
    <property type="term" value="F:phosphatase activity"/>
    <property type="evidence" value="ECO:0007669"/>
    <property type="project" value="UniProtKB-ARBA"/>
</dbReference>
<dbReference type="NCBIfam" id="TIGR01484">
    <property type="entry name" value="HAD-SF-IIB"/>
    <property type="match status" value="1"/>
</dbReference>
<dbReference type="PROSITE" id="PS01229">
    <property type="entry name" value="COF_2"/>
    <property type="match status" value="1"/>
</dbReference>
<dbReference type="InterPro" id="IPR023214">
    <property type="entry name" value="HAD_sf"/>
</dbReference>
<dbReference type="InterPro" id="IPR006379">
    <property type="entry name" value="HAD-SF_hydro_IIB"/>
</dbReference>
<dbReference type="Proteomes" id="UP000034643">
    <property type="component" value="Unassembled WGS sequence"/>
</dbReference>
<dbReference type="SUPFAM" id="SSF56784">
    <property type="entry name" value="HAD-like"/>
    <property type="match status" value="1"/>
</dbReference>
<sequence length="265" mass="28571">MKIDSLVRPKGILLDVDGTLTNKQRVVSERTKEVLAKISKKGIKTGVATGRSYASLAGYILPLFPPEALHIVASGGQIVSSRGQVVWEKLIPHEKVVFLAKEIEKRGAYFIFGQKDILYASASVVPNLLKHPWGIKADSANTLKDWSTPLISVVSINDGVRNFLGSQKDLNAEEIATGYKPAYFDITAKGVNKGTTAKIWAEKQGILLKDTLAIGDSVNDIELMRVVGASAAMGHAIDEAKKAAQITIGTSEEDGLAEYLEKLLG</sequence>
<dbReference type="InterPro" id="IPR036412">
    <property type="entry name" value="HAD-like_sf"/>
</dbReference>
<dbReference type="NCBIfam" id="TIGR00099">
    <property type="entry name" value="Cof-subfamily"/>
    <property type="match status" value="1"/>
</dbReference>
<comment type="caution">
    <text evidence="1">The sequence shown here is derived from an EMBL/GenBank/DDBJ whole genome shotgun (WGS) entry which is preliminary data.</text>
</comment>
<gene>
    <name evidence="1" type="ORF">UX34_C0017G0010</name>
</gene>